<dbReference type="Proteomes" id="UP000184526">
    <property type="component" value="Unassembled WGS sequence"/>
</dbReference>
<name>A0A1M5SQA0_9CLOT</name>
<dbReference type="InterPro" id="IPR043129">
    <property type="entry name" value="ATPase_NBD"/>
</dbReference>
<dbReference type="NCBIfam" id="TIGR01174">
    <property type="entry name" value="ftsA"/>
    <property type="match status" value="1"/>
</dbReference>
<dbReference type="RefSeq" id="WP_072829272.1">
    <property type="nucleotide sequence ID" value="NZ_FQXP01000003.1"/>
</dbReference>
<dbReference type="GO" id="GO:0032153">
    <property type="term" value="C:cell division site"/>
    <property type="evidence" value="ECO:0007669"/>
    <property type="project" value="UniProtKB-UniRule"/>
</dbReference>
<feature type="compositionally biased region" description="Acidic residues" evidence="7">
    <location>
        <begin position="388"/>
        <end position="402"/>
    </location>
</feature>
<comment type="subunit">
    <text evidence="5">Self-interacts. Interacts with FtsZ.</text>
</comment>
<dbReference type="InterPro" id="IPR003494">
    <property type="entry name" value="SHS2_FtsA"/>
</dbReference>
<comment type="function">
    <text evidence="5 6">Cell division protein that is involved in the assembly of the Z ring. May serve as a membrane anchor for the Z ring.</text>
</comment>
<evidence type="ECO:0000256" key="6">
    <source>
        <dbReference type="PIRNR" id="PIRNR003101"/>
    </source>
</evidence>
<evidence type="ECO:0000313" key="10">
    <source>
        <dbReference type="Proteomes" id="UP000184526"/>
    </source>
</evidence>
<dbReference type="HAMAP" id="MF_02033">
    <property type="entry name" value="FtsA"/>
    <property type="match status" value="1"/>
</dbReference>
<dbReference type="Pfam" id="PF02491">
    <property type="entry name" value="SHS2_FTSA"/>
    <property type="match status" value="1"/>
</dbReference>
<keyword evidence="4 5" id="KW-0131">Cell cycle</keyword>
<gene>
    <name evidence="5" type="primary">ftsA</name>
    <name evidence="9" type="ORF">SAMN02745196_00256</name>
</gene>
<protein>
    <recommendedName>
        <fullName evidence="5 6">Cell division protein FtsA</fullName>
    </recommendedName>
</protein>
<dbReference type="InterPro" id="IPR020823">
    <property type="entry name" value="Cell_div_FtsA"/>
</dbReference>
<dbReference type="Gene3D" id="3.30.1490.110">
    <property type="match status" value="1"/>
</dbReference>
<comment type="subcellular location">
    <subcellularLocation>
        <location evidence="5">Cell membrane</location>
        <topology evidence="5">Peripheral membrane protein</topology>
        <orientation evidence="5">Cytoplasmic side</orientation>
    </subcellularLocation>
    <text evidence="5">Localizes to the Z ring in an FtsZ-dependent manner. Targeted to the membrane through a conserved C-terminal amphipathic helix.</text>
</comment>
<reference evidence="9 10" key="1">
    <citation type="submission" date="2016-11" db="EMBL/GenBank/DDBJ databases">
        <authorList>
            <person name="Jaros S."/>
            <person name="Januszkiewicz K."/>
            <person name="Wedrychowicz H."/>
        </authorList>
    </citation>
    <scope>NUCLEOTIDE SEQUENCE [LARGE SCALE GENOMIC DNA]</scope>
    <source>
        <strain evidence="9 10">DSM 3089</strain>
    </source>
</reference>
<evidence type="ECO:0000256" key="4">
    <source>
        <dbReference type="ARBA" id="ARBA00023306"/>
    </source>
</evidence>
<organism evidence="9 10">
    <name type="scientific">Clostridium collagenovorans DSM 3089</name>
    <dbReference type="NCBI Taxonomy" id="1121306"/>
    <lineage>
        <taxon>Bacteria</taxon>
        <taxon>Bacillati</taxon>
        <taxon>Bacillota</taxon>
        <taxon>Clostridia</taxon>
        <taxon>Eubacteriales</taxon>
        <taxon>Clostridiaceae</taxon>
        <taxon>Clostridium</taxon>
    </lineage>
</organism>
<dbReference type="PIRSF" id="PIRSF003101">
    <property type="entry name" value="FtsA"/>
    <property type="match status" value="1"/>
</dbReference>
<dbReference type="SMART" id="SM00842">
    <property type="entry name" value="FtsA"/>
    <property type="match status" value="1"/>
</dbReference>
<accession>A0A1M5SQA0</accession>
<dbReference type="CDD" id="cd24048">
    <property type="entry name" value="ASKHA_NBD_FtsA"/>
    <property type="match status" value="1"/>
</dbReference>
<keyword evidence="2 5" id="KW-0132">Cell division</keyword>
<keyword evidence="1 5" id="KW-1003">Cell membrane</keyword>
<dbReference type="GO" id="GO:0043093">
    <property type="term" value="P:FtsZ-dependent cytokinesis"/>
    <property type="evidence" value="ECO:0007669"/>
    <property type="project" value="UniProtKB-UniRule"/>
</dbReference>
<evidence type="ECO:0000259" key="8">
    <source>
        <dbReference type="SMART" id="SM00842"/>
    </source>
</evidence>
<dbReference type="Pfam" id="PF14450">
    <property type="entry name" value="FtsA"/>
    <property type="match status" value="1"/>
</dbReference>
<dbReference type="GO" id="GO:0009898">
    <property type="term" value="C:cytoplasmic side of plasma membrane"/>
    <property type="evidence" value="ECO:0007669"/>
    <property type="project" value="UniProtKB-UniRule"/>
</dbReference>
<evidence type="ECO:0000256" key="5">
    <source>
        <dbReference type="HAMAP-Rule" id="MF_02033"/>
    </source>
</evidence>
<comment type="similarity">
    <text evidence="5 6">Belongs to the FtsA/MreB family.</text>
</comment>
<dbReference type="STRING" id="1121306.SAMN02745196_00256"/>
<evidence type="ECO:0000313" key="9">
    <source>
        <dbReference type="EMBL" id="SHH40508.1"/>
    </source>
</evidence>
<dbReference type="PANTHER" id="PTHR32432:SF4">
    <property type="entry name" value="CELL DIVISION PROTEIN FTSA"/>
    <property type="match status" value="1"/>
</dbReference>
<proteinExistence type="inferred from homology"/>
<keyword evidence="3 5" id="KW-0472">Membrane</keyword>
<evidence type="ECO:0000256" key="3">
    <source>
        <dbReference type="ARBA" id="ARBA00023136"/>
    </source>
</evidence>
<dbReference type="OrthoDB" id="9768127at2"/>
<dbReference type="PANTHER" id="PTHR32432">
    <property type="entry name" value="CELL DIVISION PROTEIN FTSA-RELATED"/>
    <property type="match status" value="1"/>
</dbReference>
<dbReference type="Gene3D" id="3.30.420.40">
    <property type="match status" value="1"/>
</dbReference>
<dbReference type="AlphaFoldDB" id="A0A1M5SQA0"/>
<evidence type="ECO:0000256" key="1">
    <source>
        <dbReference type="ARBA" id="ARBA00022475"/>
    </source>
</evidence>
<keyword evidence="10" id="KW-1185">Reference proteome</keyword>
<feature type="domain" description="SHS2" evidence="8">
    <location>
        <begin position="5"/>
        <end position="193"/>
    </location>
</feature>
<feature type="region of interest" description="Disordered" evidence="7">
    <location>
        <begin position="381"/>
        <end position="406"/>
    </location>
</feature>
<dbReference type="SUPFAM" id="SSF53067">
    <property type="entry name" value="Actin-like ATPase domain"/>
    <property type="match status" value="2"/>
</dbReference>
<dbReference type="InterPro" id="IPR050696">
    <property type="entry name" value="FtsA/MreB"/>
</dbReference>
<evidence type="ECO:0000256" key="7">
    <source>
        <dbReference type="SAM" id="MobiDB-lite"/>
    </source>
</evidence>
<dbReference type="EMBL" id="FQXP01000003">
    <property type="protein sequence ID" value="SHH40508.1"/>
    <property type="molecule type" value="Genomic_DNA"/>
</dbReference>
<evidence type="ECO:0000256" key="2">
    <source>
        <dbReference type="ARBA" id="ARBA00022618"/>
    </source>
</evidence>
<sequence>MSKHIVAIDIGASKVCASAGFIDNNGDLQVEALATAKCTGVKNSVIISIDDVVKAIVKCKNQLEDILETSIERAYMVIPNAMCEYCKNKGVIAISQESGVIKEKDIKRVLDSSKLMHVSEGKEIIEAIPMEYYVDGYRCYKNPIGMEASRLEVDALVVMAEMDPLDDFIRSVNRAGIKVEGISLQSISLAMACLSREQRNSGVAVVDIGLETVDISVYKNDKTCYNSSMIIGGHNISKDISLCLKVPYNNAEDLKIQYGIVSDEEKRKESIKVKTSYDDIVEVGLGTLSQIIEARVEQILQIIKTELEKNELYDKISNIVLVGGGITQFKHIIDIAEDIFKMPIEIGMPRHVGALSPVYANVVGVLEDVANSLKEELEVNELNSTEHEESDFEDDSEEDLDEEKNKSGIMNKIKGFLEEFF</sequence>